<name>A0A645I655_9ZZZZ</name>
<protein>
    <submittedName>
        <fullName evidence="2">Uncharacterized protein</fullName>
    </submittedName>
</protein>
<accession>A0A645I655</accession>
<proteinExistence type="predicted"/>
<reference evidence="2" key="1">
    <citation type="submission" date="2019-08" db="EMBL/GenBank/DDBJ databases">
        <authorList>
            <person name="Kucharzyk K."/>
            <person name="Murdoch R.W."/>
            <person name="Higgins S."/>
            <person name="Loffler F."/>
        </authorList>
    </citation>
    <scope>NUCLEOTIDE SEQUENCE</scope>
</reference>
<comment type="caution">
    <text evidence="2">The sequence shown here is derived from an EMBL/GenBank/DDBJ whole genome shotgun (WGS) entry which is preliminary data.</text>
</comment>
<organism evidence="2">
    <name type="scientific">bioreactor metagenome</name>
    <dbReference type="NCBI Taxonomy" id="1076179"/>
    <lineage>
        <taxon>unclassified sequences</taxon>
        <taxon>metagenomes</taxon>
        <taxon>ecological metagenomes</taxon>
    </lineage>
</organism>
<evidence type="ECO:0000256" key="1">
    <source>
        <dbReference type="SAM" id="MobiDB-lite"/>
    </source>
</evidence>
<evidence type="ECO:0000313" key="2">
    <source>
        <dbReference type="EMBL" id="MPN46795.1"/>
    </source>
</evidence>
<gene>
    <name evidence="2" type="ORF">SDC9_194394</name>
</gene>
<dbReference type="AlphaFoldDB" id="A0A645I655"/>
<sequence length="169" mass="19686">MRHRCFARAGLDVLRVHLRAHAVTRKEPAQRNRIRQVHIDTGPRRRRRRHGGQADVPLRHTDLAAVERVDCMLHHQFRHDFPGVPRSRVCVVRTVDLRHVCPFDELLALRRVYERAHHIDVAIDHVVLRVLMAAVDALFREHDRDIRPSHAADVAMVVDRAADFVFNQV</sequence>
<feature type="region of interest" description="Disordered" evidence="1">
    <location>
        <begin position="25"/>
        <end position="53"/>
    </location>
</feature>
<dbReference type="EMBL" id="VSSQ01107760">
    <property type="protein sequence ID" value="MPN46795.1"/>
    <property type="molecule type" value="Genomic_DNA"/>
</dbReference>